<organism evidence="2 3">
    <name type="scientific">Oleoguttula mirabilis</name>
    <dbReference type="NCBI Taxonomy" id="1507867"/>
    <lineage>
        <taxon>Eukaryota</taxon>
        <taxon>Fungi</taxon>
        <taxon>Dikarya</taxon>
        <taxon>Ascomycota</taxon>
        <taxon>Pezizomycotina</taxon>
        <taxon>Dothideomycetes</taxon>
        <taxon>Dothideomycetidae</taxon>
        <taxon>Mycosphaerellales</taxon>
        <taxon>Teratosphaeriaceae</taxon>
        <taxon>Oleoguttula</taxon>
    </lineage>
</organism>
<evidence type="ECO:0000313" key="3">
    <source>
        <dbReference type="Proteomes" id="UP001324427"/>
    </source>
</evidence>
<comment type="caution">
    <text evidence="2">The sequence shown here is derived from an EMBL/GenBank/DDBJ whole genome shotgun (WGS) entry which is preliminary data.</text>
</comment>
<evidence type="ECO:0000256" key="1">
    <source>
        <dbReference type="SAM" id="Phobius"/>
    </source>
</evidence>
<keyword evidence="1" id="KW-1133">Transmembrane helix</keyword>
<keyword evidence="1" id="KW-0812">Transmembrane</keyword>
<proteinExistence type="predicted"/>
<dbReference type="EMBL" id="JAVFHQ010000014">
    <property type="protein sequence ID" value="KAK4546564.1"/>
    <property type="molecule type" value="Genomic_DNA"/>
</dbReference>
<sequence>MSSRAVWRRSIVSLVFILSVAILWGLMLKEELRQRVFCRSDYTASLGNAIGPASVACILTTFFFHWLLVLGWLDQHALLRSQGSLPRELAFVIVAAFSVVVSCVTANLNVWAPNFSCGKVNGLTGKAY</sequence>
<feature type="transmembrane region" description="Helical" evidence="1">
    <location>
        <begin position="89"/>
        <end position="111"/>
    </location>
</feature>
<gene>
    <name evidence="2" type="ORF">LTR36_001781</name>
</gene>
<keyword evidence="1" id="KW-0472">Membrane</keyword>
<reference evidence="2 3" key="1">
    <citation type="submission" date="2021-11" db="EMBL/GenBank/DDBJ databases">
        <title>Black yeast isolated from Biological Soil Crust.</title>
        <authorList>
            <person name="Kurbessoian T."/>
        </authorList>
    </citation>
    <scope>NUCLEOTIDE SEQUENCE [LARGE SCALE GENOMIC DNA]</scope>
    <source>
        <strain evidence="2 3">CCFEE 5522</strain>
    </source>
</reference>
<feature type="transmembrane region" description="Helical" evidence="1">
    <location>
        <begin position="6"/>
        <end position="28"/>
    </location>
</feature>
<name>A0AAV9JNM2_9PEZI</name>
<keyword evidence="3" id="KW-1185">Reference proteome</keyword>
<evidence type="ECO:0000313" key="2">
    <source>
        <dbReference type="EMBL" id="KAK4546564.1"/>
    </source>
</evidence>
<dbReference type="AlphaFoldDB" id="A0AAV9JNM2"/>
<protein>
    <submittedName>
        <fullName evidence="2">Uncharacterized protein</fullName>
    </submittedName>
</protein>
<feature type="transmembrane region" description="Helical" evidence="1">
    <location>
        <begin position="49"/>
        <end position="69"/>
    </location>
</feature>
<dbReference type="Proteomes" id="UP001324427">
    <property type="component" value="Unassembled WGS sequence"/>
</dbReference>
<accession>A0AAV9JNM2</accession>